<dbReference type="EMBL" id="CAJOBP010007144">
    <property type="protein sequence ID" value="CAF4508234.1"/>
    <property type="molecule type" value="Genomic_DNA"/>
</dbReference>
<evidence type="ECO:0000313" key="1">
    <source>
        <dbReference type="EMBL" id="CAF4508234.1"/>
    </source>
</evidence>
<dbReference type="Proteomes" id="UP000663873">
    <property type="component" value="Unassembled WGS sequence"/>
</dbReference>
<evidence type="ECO:0000313" key="2">
    <source>
        <dbReference type="Proteomes" id="UP000663873"/>
    </source>
</evidence>
<sequence length="34" mass="4200">GEKVEQDGWYKWFMKNYILKVFGSEYPDEQKKID</sequence>
<comment type="caution">
    <text evidence="1">The sequence shown here is derived from an EMBL/GenBank/DDBJ whole genome shotgun (WGS) entry which is preliminary data.</text>
</comment>
<accession>A0A820VX63</accession>
<proteinExistence type="predicted"/>
<keyword evidence="2" id="KW-1185">Reference proteome</keyword>
<name>A0A820VX63_9BILA</name>
<protein>
    <submittedName>
        <fullName evidence="1">Uncharacterized protein</fullName>
    </submittedName>
</protein>
<gene>
    <name evidence="1" type="ORF">UJA718_LOCUS26813</name>
</gene>
<dbReference type="AlphaFoldDB" id="A0A820VX63"/>
<reference evidence="1" key="1">
    <citation type="submission" date="2021-02" db="EMBL/GenBank/DDBJ databases">
        <authorList>
            <person name="Nowell W R."/>
        </authorList>
    </citation>
    <scope>NUCLEOTIDE SEQUENCE</scope>
</reference>
<feature type="non-terminal residue" evidence="1">
    <location>
        <position position="1"/>
    </location>
</feature>
<organism evidence="1 2">
    <name type="scientific">Rotaria socialis</name>
    <dbReference type="NCBI Taxonomy" id="392032"/>
    <lineage>
        <taxon>Eukaryota</taxon>
        <taxon>Metazoa</taxon>
        <taxon>Spiralia</taxon>
        <taxon>Gnathifera</taxon>
        <taxon>Rotifera</taxon>
        <taxon>Eurotatoria</taxon>
        <taxon>Bdelloidea</taxon>
        <taxon>Philodinida</taxon>
        <taxon>Philodinidae</taxon>
        <taxon>Rotaria</taxon>
    </lineage>
</organism>